<sequence>MATVDGRAYASGNPNQEVAKAPRVAAITSSLLGLAESFSRESLQSTASYNSIATEHGTIVLVRVPSNHKTHALCLWTDRSETFAMTLRHALDTASKLAAVLDDGA</sequence>
<dbReference type="EMBL" id="JROI01000011">
    <property type="protein sequence ID" value="KGI77513.1"/>
    <property type="molecule type" value="Genomic_DNA"/>
</dbReference>
<name>A0A099CUC7_9GAMM</name>
<protein>
    <recommendedName>
        <fullName evidence="3">Roadblock/LAMTOR2 domain-containing protein</fullName>
    </recommendedName>
</protein>
<reference evidence="1 2" key="1">
    <citation type="submission" date="2014-09" db="EMBL/GenBank/DDBJ databases">
        <title>Xanthomonadaceae 3.5X direct submission.</title>
        <authorList>
            <person name="Fang T."/>
            <person name="Wang H."/>
        </authorList>
    </citation>
    <scope>NUCLEOTIDE SEQUENCE [LARGE SCALE GENOMIC DNA]</scope>
    <source>
        <strain evidence="1 2">3.5X</strain>
    </source>
</reference>
<proteinExistence type="predicted"/>
<evidence type="ECO:0000313" key="2">
    <source>
        <dbReference type="Proteomes" id="UP000029708"/>
    </source>
</evidence>
<dbReference type="HOGENOM" id="CLU_2233756_0_0_6"/>
<dbReference type="Proteomes" id="UP000029708">
    <property type="component" value="Unassembled WGS sequence"/>
</dbReference>
<evidence type="ECO:0008006" key="3">
    <source>
        <dbReference type="Google" id="ProtNLM"/>
    </source>
</evidence>
<evidence type="ECO:0000313" key="1">
    <source>
        <dbReference type="EMBL" id="KGI77513.1"/>
    </source>
</evidence>
<keyword evidence="2" id="KW-1185">Reference proteome</keyword>
<gene>
    <name evidence="1" type="ORF">LF63_0109250</name>
</gene>
<dbReference type="AlphaFoldDB" id="A0A099CUC7"/>
<dbReference type="Gene3D" id="3.30.450.30">
    <property type="entry name" value="Dynein light chain 2a, cytoplasmic"/>
    <property type="match status" value="1"/>
</dbReference>
<dbReference type="SUPFAM" id="SSF103196">
    <property type="entry name" value="Roadblock/LC7 domain"/>
    <property type="match status" value="1"/>
</dbReference>
<comment type="caution">
    <text evidence="1">The sequence shown here is derived from an EMBL/GenBank/DDBJ whole genome shotgun (WGS) entry which is preliminary data.</text>
</comment>
<dbReference type="STRING" id="1543381.LF63_0109250"/>
<accession>A0A099CUC7</accession>
<organism evidence="1 2">
    <name type="scientific">Oleiagrimonas soli</name>
    <dbReference type="NCBI Taxonomy" id="1543381"/>
    <lineage>
        <taxon>Bacteria</taxon>
        <taxon>Pseudomonadati</taxon>
        <taxon>Pseudomonadota</taxon>
        <taxon>Gammaproteobacteria</taxon>
        <taxon>Lysobacterales</taxon>
        <taxon>Rhodanobacteraceae</taxon>
        <taxon>Oleiagrimonas</taxon>
    </lineage>
</organism>